<dbReference type="GO" id="GO:0071949">
    <property type="term" value="F:FAD binding"/>
    <property type="evidence" value="ECO:0007669"/>
    <property type="project" value="InterPro"/>
</dbReference>
<evidence type="ECO:0000313" key="3">
    <source>
        <dbReference type="Proteomes" id="UP000071859"/>
    </source>
</evidence>
<feature type="domain" description="FAD-binding" evidence="1">
    <location>
        <begin position="2"/>
        <end position="336"/>
    </location>
</feature>
<dbReference type="Gene3D" id="3.30.9.10">
    <property type="entry name" value="D-Amino Acid Oxidase, subunit A, domain 2"/>
    <property type="match status" value="1"/>
</dbReference>
<dbReference type="InterPro" id="IPR036188">
    <property type="entry name" value="FAD/NAD-bd_sf"/>
</dbReference>
<keyword evidence="3" id="KW-1185">Reference proteome</keyword>
<dbReference type="PANTHER" id="PTHR46865:SF2">
    <property type="entry name" value="MONOOXYGENASE"/>
    <property type="match status" value="1"/>
</dbReference>
<dbReference type="PRINTS" id="PR00420">
    <property type="entry name" value="RNGMNOXGNASE"/>
</dbReference>
<evidence type="ECO:0000259" key="1">
    <source>
        <dbReference type="Pfam" id="PF01494"/>
    </source>
</evidence>
<name>A0A158BCP9_9BURK</name>
<dbReference type="SUPFAM" id="SSF51905">
    <property type="entry name" value="FAD/NAD(P)-binding domain"/>
    <property type="match status" value="1"/>
</dbReference>
<proteinExistence type="predicted"/>
<dbReference type="AlphaFoldDB" id="A0A158BCP9"/>
<dbReference type="Gene3D" id="3.50.50.60">
    <property type="entry name" value="FAD/NAD(P)-binding domain"/>
    <property type="match status" value="1"/>
</dbReference>
<sequence>MRVLVSGAGIAGLTLAYWLRRFGYVPTLVERAPSLPTGGYKIDVRGTALEILKRMDVYEAVVAGAADMQEALLVDRDGHVINRMSGDQHGHRVGEDVEIVRGTLCRILMDRVAGAEFIFGDEIQAVSQSGDSVQVQFAKNGAREFALVIGADGIHSNLRQLAFGDESRFLRDLGLYLCVYSIPNYLDLDRLEIQYTELGRMAAIWHSRKDSDLKACFAFARSSAGIDLRDRAQQQQALRAVYADIGWEVPRLLDRMEQATDWYFDTAAQICMESWSQGRIALLGDAAFCASPMSGQGTSLALIGAYVLAGELAAASGNHRKAFAEYEREMRPFVEANQALGMRAANLMRSNQKKTLGAWLLVQLMRLIPGRMTEFFIGRSTQRIANVANAMALKDY</sequence>
<dbReference type="PANTHER" id="PTHR46865">
    <property type="entry name" value="OXIDOREDUCTASE-RELATED"/>
    <property type="match status" value="1"/>
</dbReference>
<accession>A0A158BCP9</accession>
<organism evidence="2 3">
    <name type="scientific">Caballeronia calidae</name>
    <dbReference type="NCBI Taxonomy" id="1777139"/>
    <lineage>
        <taxon>Bacteria</taxon>
        <taxon>Pseudomonadati</taxon>
        <taxon>Pseudomonadota</taxon>
        <taxon>Betaproteobacteria</taxon>
        <taxon>Burkholderiales</taxon>
        <taxon>Burkholderiaceae</taxon>
        <taxon>Caballeronia</taxon>
    </lineage>
</organism>
<evidence type="ECO:0000313" key="2">
    <source>
        <dbReference type="EMBL" id="SAK67137.1"/>
    </source>
</evidence>
<dbReference type="Pfam" id="PF01494">
    <property type="entry name" value="FAD_binding_3"/>
    <property type="match status" value="1"/>
</dbReference>
<dbReference type="EMBL" id="FCOX02000010">
    <property type="protein sequence ID" value="SAK67137.1"/>
    <property type="molecule type" value="Genomic_DNA"/>
</dbReference>
<dbReference type="RefSeq" id="WP_062604796.1">
    <property type="nucleotide sequence ID" value="NZ_FCOX02000010.1"/>
</dbReference>
<protein>
    <submittedName>
        <fullName evidence="2">Salicylate 1-monooxygenase</fullName>
    </submittedName>
</protein>
<dbReference type="GO" id="GO:0004497">
    <property type="term" value="F:monooxygenase activity"/>
    <property type="evidence" value="ECO:0007669"/>
    <property type="project" value="UniProtKB-KW"/>
</dbReference>
<comment type="caution">
    <text evidence="2">The sequence shown here is derived from an EMBL/GenBank/DDBJ whole genome shotgun (WGS) entry which is preliminary data.</text>
</comment>
<dbReference type="OrthoDB" id="5487740at2"/>
<dbReference type="InterPro" id="IPR051704">
    <property type="entry name" value="FAD_aromatic-hydroxylase"/>
</dbReference>
<dbReference type="InterPro" id="IPR002938">
    <property type="entry name" value="FAD-bd"/>
</dbReference>
<gene>
    <name evidence="2" type="ORF">AWB78_02458</name>
</gene>
<reference evidence="2" key="1">
    <citation type="submission" date="2016-01" db="EMBL/GenBank/DDBJ databases">
        <authorList>
            <person name="Peeters C."/>
        </authorList>
    </citation>
    <scope>NUCLEOTIDE SEQUENCE</scope>
    <source>
        <strain evidence="2">LMG 29321</strain>
    </source>
</reference>
<dbReference type="Proteomes" id="UP000071859">
    <property type="component" value="Unassembled WGS sequence"/>
</dbReference>